<dbReference type="RefSeq" id="WP_290253517.1">
    <property type="nucleotide sequence ID" value="NZ_JAUGQQ010000002.1"/>
</dbReference>
<name>A0ABT8DJV7_9FLAO</name>
<dbReference type="InterPro" id="IPR000801">
    <property type="entry name" value="Esterase-like"/>
</dbReference>
<keyword evidence="1" id="KW-0732">Signal</keyword>
<organism evidence="2 3">
    <name type="scientific">Aequorivita aurantiaca</name>
    <dbReference type="NCBI Taxonomy" id="3053356"/>
    <lineage>
        <taxon>Bacteria</taxon>
        <taxon>Pseudomonadati</taxon>
        <taxon>Bacteroidota</taxon>
        <taxon>Flavobacteriia</taxon>
        <taxon>Flavobacteriales</taxon>
        <taxon>Flavobacteriaceae</taxon>
        <taxon>Aequorivita</taxon>
    </lineage>
</organism>
<comment type="caution">
    <text evidence="2">The sequence shown here is derived from an EMBL/GenBank/DDBJ whole genome shotgun (WGS) entry which is preliminary data.</text>
</comment>
<dbReference type="PANTHER" id="PTHR48098:SF1">
    <property type="entry name" value="DIACYLGLYCEROL ACYLTRANSFERASE_MYCOLYLTRANSFERASE AG85A"/>
    <property type="match status" value="1"/>
</dbReference>
<feature type="chain" id="PRO_5045094368" evidence="1">
    <location>
        <begin position="24"/>
        <end position="358"/>
    </location>
</feature>
<feature type="signal peptide" evidence="1">
    <location>
        <begin position="1"/>
        <end position="23"/>
    </location>
</feature>
<evidence type="ECO:0000313" key="3">
    <source>
        <dbReference type="Proteomes" id="UP001244787"/>
    </source>
</evidence>
<sequence>MKKLLYFLVFVGFLSVPSTYSQAAGRIVVNKFLAPSIEGNRGGENPLRQISVYLPPGYDDSTKKYPTIYFLHGFNSSDTEMFEWMKLKQLMDEAIKSGILRPTILVLPNSNTLFRGSFYTNSIITGNWADFIGKDVVAYIDKNFRTIVDRNSRGLSGHSMGGNGALKIGMLFPEVFGAIYAMSPAVLNWSGDFTIQNSGFKILGESKNEADIIKGIEDFEKTWDEKAFYAAVIVSMARAYSPNENSKYKADFPVSYSNGKPFINLDVIKKWEANFPMNMVENHLPGLKNLVALKIDWGRNEDFSHVPTTALQFSKKLETFGIPHFAEEYIGDHVSNLGGFEGRIYTDLLPFFNAYLKY</sequence>
<gene>
    <name evidence="2" type="ORF">QRD02_03450</name>
</gene>
<evidence type="ECO:0000256" key="1">
    <source>
        <dbReference type="SAM" id="SignalP"/>
    </source>
</evidence>
<dbReference type="InterPro" id="IPR050583">
    <property type="entry name" value="Mycobacterial_A85_antigen"/>
</dbReference>
<keyword evidence="2" id="KW-0378">Hydrolase</keyword>
<dbReference type="SUPFAM" id="SSF53474">
    <property type="entry name" value="alpha/beta-Hydrolases"/>
    <property type="match status" value="1"/>
</dbReference>
<dbReference type="EMBL" id="JAUGQQ010000002">
    <property type="protein sequence ID" value="MDN3723425.1"/>
    <property type="molecule type" value="Genomic_DNA"/>
</dbReference>
<accession>A0ABT8DJV7</accession>
<proteinExistence type="predicted"/>
<dbReference type="Gene3D" id="3.40.50.1820">
    <property type="entry name" value="alpha/beta hydrolase"/>
    <property type="match status" value="1"/>
</dbReference>
<keyword evidence="3" id="KW-1185">Reference proteome</keyword>
<dbReference type="Proteomes" id="UP001244787">
    <property type="component" value="Unassembled WGS sequence"/>
</dbReference>
<protein>
    <submittedName>
        <fullName evidence="2">Alpha/beta hydrolase-fold protein</fullName>
    </submittedName>
</protein>
<evidence type="ECO:0000313" key="2">
    <source>
        <dbReference type="EMBL" id="MDN3723425.1"/>
    </source>
</evidence>
<dbReference type="GO" id="GO:0016787">
    <property type="term" value="F:hydrolase activity"/>
    <property type="evidence" value="ECO:0007669"/>
    <property type="project" value="UniProtKB-KW"/>
</dbReference>
<dbReference type="PANTHER" id="PTHR48098">
    <property type="entry name" value="ENTEROCHELIN ESTERASE-RELATED"/>
    <property type="match status" value="1"/>
</dbReference>
<reference evidence="2 3" key="1">
    <citation type="submission" date="2023-06" db="EMBL/GenBank/DDBJ databases">
        <authorList>
            <person name="Ye Y.-Q."/>
            <person name="Du Z.-J."/>
        </authorList>
    </citation>
    <scope>NUCLEOTIDE SEQUENCE [LARGE SCALE GENOMIC DNA]</scope>
    <source>
        <strain evidence="2 3">SDUM287046</strain>
    </source>
</reference>
<dbReference type="InterPro" id="IPR029058">
    <property type="entry name" value="AB_hydrolase_fold"/>
</dbReference>
<dbReference type="Pfam" id="PF00756">
    <property type="entry name" value="Esterase"/>
    <property type="match status" value="1"/>
</dbReference>